<keyword evidence="3" id="KW-0206">Cytoskeleton</keyword>
<feature type="region of interest" description="Disordered" evidence="7">
    <location>
        <begin position="732"/>
        <end position="778"/>
    </location>
</feature>
<gene>
    <name evidence="9" type="ORF">HK105_206882</name>
</gene>
<name>A0ABR4N238_9FUNG</name>
<proteinExistence type="inferred from homology"/>
<dbReference type="PANTHER" id="PTHR22455:SF10">
    <property type="entry name" value="CILIA- AND FLAGELLA-ASSOCIATED PROTEIN 91"/>
    <property type="match status" value="1"/>
</dbReference>
<evidence type="ECO:0000313" key="10">
    <source>
        <dbReference type="Proteomes" id="UP001527925"/>
    </source>
</evidence>
<protein>
    <recommendedName>
        <fullName evidence="6">Cilia- and flagella-associated protein 91</fullName>
    </recommendedName>
</protein>
<feature type="domain" description="CFAP91" evidence="8">
    <location>
        <begin position="137"/>
        <end position="290"/>
    </location>
</feature>
<dbReference type="Proteomes" id="UP001527925">
    <property type="component" value="Unassembled WGS sequence"/>
</dbReference>
<dbReference type="Pfam" id="PF14738">
    <property type="entry name" value="CFAP91"/>
    <property type="match status" value="1"/>
</dbReference>
<keyword evidence="10" id="KW-1185">Reference proteome</keyword>
<feature type="compositionally biased region" description="Acidic residues" evidence="7">
    <location>
        <begin position="764"/>
        <end position="778"/>
    </location>
</feature>
<evidence type="ECO:0000256" key="3">
    <source>
        <dbReference type="ARBA" id="ARBA00023212"/>
    </source>
</evidence>
<accession>A0ABR4N238</accession>
<dbReference type="EMBL" id="JADGIZ020000044">
    <property type="protein sequence ID" value="KAL2913580.1"/>
    <property type="molecule type" value="Genomic_DNA"/>
</dbReference>
<comment type="subcellular location">
    <subcellularLocation>
        <location evidence="1">Cytoplasm</location>
        <location evidence="1">Cytoskeleton</location>
        <location evidence="1">Cilium axoneme</location>
    </subcellularLocation>
</comment>
<sequence>MQSQAVVMPNRPHDYLYDTNYTVAGRNDHVKAMIKAQAQKVVIRPHFDNMFSALRHFPPMEYRLRSQRLLPGIGQDRRITVDDAQVTGADRFKYFRRPIMPYMPSLGGQIVYARRHPPMVRQAAERPASPPAKTVGTQTLFRESEAQTDPYSPEYILRPNLPPPELLALATLTYGAGLPAGMAELEMIERARIKRAWEATLPEVVDEESFERRLKMMEEMELKEWQERELEIKRLQEARLRVLKKVIRKREEENEQANDERVERIWQRKLQEREAAFERINKKRIKAIRKLTDKRSKVENKIERRDIIADYANFGSRVYAPKAREGCFSDKASTTLRVELDELNTFRGLVELERTFAPSVLTAKVSLPDWKEKLKSPDARREQHMQEQLEVMSRKLKERKTRDTTEEKPIKYAIKIEKPPQRPPTPSIHIPREEDEEMEVAAILLQKLIRGRISQNLMYQGKERRLNLINELRTRHLLQKAAGEEEAARMRMFLPGDWEEANVPPEQRKSYLRNMGGELLFDLEDDKPFAGPLVEIERSEEEQVSDLFESTIQGEYIGKTFDFLTKELVRLREERRIAAMVKLAERTRRMREAEESGRRQAEIKRRKEEDEIFRQIMQVHQDTVDTYLQDIVAGSVEQTASEQARNQVQDFAIKVDSISQTLAQRDAESGGRITVGDLVSSFLIPHVERQILRNRVQLDQERFLIAAHNALYGSLVEQEAVVAQEIEAAAAAAAAAEAEAEAEEGGSDEPADEEGEYGAQEQPLGDDADAADGAEQDP</sequence>
<organism evidence="9 10">
    <name type="scientific">Polyrhizophydium stewartii</name>
    <dbReference type="NCBI Taxonomy" id="2732419"/>
    <lineage>
        <taxon>Eukaryota</taxon>
        <taxon>Fungi</taxon>
        <taxon>Fungi incertae sedis</taxon>
        <taxon>Chytridiomycota</taxon>
        <taxon>Chytridiomycota incertae sedis</taxon>
        <taxon>Chytridiomycetes</taxon>
        <taxon>Rhizophydiales</taxon>
        <taxon>Rhizophydiales incertae sedis</taxon>
        <taxon>Polyrhizophydium</taxon>
    </lineage>
</organism>
<dbReference type="InterPro" id="IPR026720">
    <property type="entry name" value="CFAP91"/>
</dbReference>
<evidence type="ECO:0000256" key="4">
    <source>
        <dbReference type="ARBA" id="ARBA00023273"/>
    </source>
</evidence>
<evidence type="ECO:0000256" key="1">
    <source>
        <dbReference type="ARBA" id="ARBA00004430"/>
    </source>
</evidence>
<evidence type="ECO:0000256" key="7">
    <source>
        <dbReference type="SAM" id="MobiDB-lite"/>
    </source>
</evidence>
<evidence type="ECO:0000256" key="5">
    <source>
        <dbReference type="ARBA" id="ARBA00029468"/>
    </source>
</evidence>
<comment type="caution">
    <text evidence="9">The sequence shown here is derived from an EMBL/GenBank/DDBJ whole genome shotgun (WGS) entry which is preliminary data.</text>
</comment>
<comment type="similarity">
    <text evidence="5">Belongs to the CFAP91 family.</text>
</comment>
<reference evidence="9 10" key="1">
    <citation type="submission" date="2023-09" db="EMBL/GenBank/DDBJ databases">
        <title>Pangenome analysis of Batrachochytrium dendrobatidis and related Chytrids.</title>
        <authorList>
            <person name="Yacoub M.N."/>
            <person name="Stajich J.E."/>
            <person name="James T.Y."/>
        </authorList>
    </citation>
    <scope>NUCLEOTIDE SEQUENCE [LARGE SCALE GENOMIC DNA]</scope>
    <source>
        <strain evidence="9 10">JEL0888</strain>
    </source>
</reference>
<evidence type="ECO:0000313" key="9">
    <source>
        <dbReference type="EMBL" id="KAL2913580.1"/>
    </source>
</evidence>
<evidence type="ECO:0000256" key="6">
    <source>
        <dbReference type="ARBA" id="ARBA00029555"/>
    </source>
</evidence>
<feature type="compositionally biased region" description="Acidic residues" evidence="7">
    <location>
        <begin position="738"/>
        <end position="756"/>
    </location>
</feature>
<evidence type="ECO:0000259" key="8">
    <source>
        <dbReference type="Pfam" id="PF14738"/>
    </source>
</evidence>
<keyword evidence="2" id="KW-0963">Cytoplasm</keyword>
<dbReference type="PANTHER" id="PTHR22455">
    <property type="entry name" value="CILIA- AND FLAGELLA-ASSOCIATED PROTEIN 91"/>
    <property type="match status" value="1"/>
</dbReference>
<dbReference type="InterPro" id="IPR032840">
    <property type="entry name" value="CFAP91_dom"/>
</dbReference>
<keyword evidence="4" id="KW-0966">Cell projection</keyword>
<evidence type="ECO:0000256" key="2">
    <source>
        <dbReference type="ARBA" id="ARBA00022490"/>
    </source>
</evidence>